<name>A0A8S1MM90_PARPR</name>
<feature type="region of interest" description="Disordered" evidence="1">
    <location>
        <begin position="50"/>
        <end position="71"/>
    </location>
</feature>
<accession>A0A8S1MM90</accession>
<organism evidence="2 3">
    <name type="scientific">Paramecium primaurelia</name>
    <dbReference type="NCBI Taxonomy" id="5886"/>
    <lineage>
        <taxon>Eukaryota</taxon>
        <taxon>Sar</taxon>
        <taxon>Alveolata</taxon>
        <taxon>Ciliophora</taxon>
        <taxon>Intramacronucleata</taxon>
        <taxon>Oligohymenophorea</taxon>
        <taxon>Peniculida</taxon>
        <taxon>Parameciidae</taxon>
        <taxon>Paramecium</taxon>
    </lineage>
</organism>
<protein>
    <submittedName>
        <fullName evidence="2">Uncharacterized protein</fullName>
    </submittedName>
</protein>
<sequence>MQIPTNNGNPYPQYYYPQQGYVQYPQVYPQQQYQQYPGQQIPQQQYVQQQKPKPVIPAKKPNPYSFEPGSNKELDDALNSIDTMYNDMFDTVDNQKLRQESEQEKEEEYCIGIPIDQKINGQQIQLNQVPNTFGNIQQDPEKWNYYNGNRNSFY</sequence>
<dbReference type="OMA" id="EYCIGIP"/>
<evidence type="ECO:0000313" key="2">
    <source>
        <dbReference type="EMBL" id="CAD8081598.1"/>
    </source>
</evidence>
<dbReference type="EMBL" id="CAJJDM010000068">
    <property type="protein sequence ID" value="CAD8081598.1"/>
    <property type="molecule type" value="Genomic_DNA"/>
</dbReference>
<comment type="caution">
    <text evidence="2">The sequence shown here is derived from an EMBL/GenBank/DDBJ whole genome shotgun (WGS) entry which is preliminary data.</text>
</comment>
<gene>
    <name evidence="2" type="ORF">PPRIM_AZ9-3.1.T0660075</name>
</gene>
<evidence type="ECO:0000256" key="1">
    <source>
        <dbReference type="SAM" id="MobiDB-lite"/>
    </source>
</evidence>
<evidence type="ECO:0000313" key="3">
    <source>
        <dbReference type="Proteomes" id="UP000688137"/>
    </source>
</evidence>
<reference evidence="2" key="1">
    <citation type="submission" date="2021-01" db="EMBL/GenBank/DDBJ databases">
        <authorList>
            <consortium name="Genoscope - CEA"/>
            <person name="William W."/>
        </authorList>
    </citation>
    <scope>NUCLEOTIDE SEQUENCE</scope>
</reference>
<dbReference type="AlphaFoldDB" id="A0A8S1MM90"/>
<dbReference type="Proteomes" id="UP000688137">
    <property type="component" value="Unassembled WGS sequence"/>
</dbReference>
<keyword evidence="3" id="KW-1185">Reference proteome</keyword>
<proteinExistence type="predicted"/>